<protein>
    <submittedName>
        <fullName evidence="1">Uncharacterized protein</fullName>
    </submittedName>
</protein>
<evidence type="ECO:0000313" key="1">
    <source>
        <dbReference type="EMBL" id="OYR24017.1"/>
    </source>
</evidence>
<gene>
    <name evidence="1" type="ORF">CES86_5161</name>
</gene>
<reference evidence="1 2" key="1">
    <citation type="submission" date="2017-07" db="EMBL/GenBank/DDBJ databases">
        <title>Draft genome of Ochrobactrum lupini type strain LUP21.</title>
        <authorList>
            <person name="Krzyzanowska D.M."/>
            <person name="Jafra S."/>
        </authorList>
    </citation>
    <scope>NUCLEOTIDE SEQUENCE [LARGE SCALE GENOMIC DNA]</scope>
    <source>
        <strain evidence="1 2">LUP21</strain>
    </source>
</reference>
<accession>A0A256GA85</accession>
<evidence type="ECO:0000313" key="2">
    <source>
        <dbReference type="Proteomes" id="UP000216363"/>
    </source>
</evidence>
<dbReference type="AlphaFoldDB" id="A0A256GA85"/>
<comment type="caution">
    <text evidence="1">The sequence shown here is derived from an EMBL/GenBank/DDBJ whole genome shotgun (WGS) entry which is preliminary data.</text>
</comment>
<dbReference type="Proteomes" id="UP000216363">
    <property type="component" value="Unassembled WGS sequence"/>
</dbReference>
<dbReference type="EMBL" id="NNRN01000064">
    <property type="protein sequence ID" value="OYR24017.1"/>
    <property type="molecule type" value="Genomic_DNA"/>
</dbReference>
<proteinExistence type="predicted"/>
<sequence>MICSEERWAHSGPYTAAKLPYGEFLDAGGPFQATAKLIWERFFFISRPRAHEACETRAVTPRNNS</sequence>
<name>A0A256GA85_9HYPH</name>
<organism evidence="1 2">
    <name type="scientific">Brucella lupini</name>
    <dbReference type="NCBI Taxonomy" id="255457"/>
    <lineage>
        <taxon>Bacteria</taxon>
        <taxon>Pseudomonadati</taxon>
        <taxon>Pseudomonadota</taxon>
        <taxon>Alphaproteobacteria</taxon>
        <taxon>Hyphomicrobiales</taxon>
        <taxon>Brucellaceae</taxon>
        <taxon>Brucella/Ochrobactrum group</taxon>
        <taxon>Brucella</taxon>
    </lineage>
</organism>